<dbReference type="AlphaFoldDB" id="A0A077PNX8"/>
<keyword evidence="1" id="KW-0472">Membrane</keyword>
<gene>
    <name evidence="2" type="ORF">XBKB1_1290001</name>
</gene>
<comment type="caution">
    <text evidence="2">The sequence shown here is derived from an EMBL/GenBank/DDBJ whole genome shotgun (WGS) entry which is preliminary data.</text>
</comment>
<organism evidence="2 3">
    <name type="scientific">Xenorhabdus bovienii str. kraussei Becker Underwood</name>
    <dbReference type="NCBI Taxonomy" id="1398204"/>
    <lineage>
        <taxon>Bacteria</taxon>
        <taxon>Pseudomonadati</taxon>
        <taxon>Pseudomonadota</taxon>
        <taxon>Gammaproteobacteria</taxon>
        <taxon>Enterobacterales</taxon>
        <taxon>Morganellaceae</taxon>
        <taxon>Xenorhabdus</taxon>
    </lineage>
</organism>
<protein>
    <submittedName>
        <fullName evidence="2">Uncharacterized protein</fullName>
    </submittedName>
</protein>
<dbReference type="EMBL" id="CBSZ010000034">
    <property type="protein sequence ID" value="CDH22728.1"/>
    <property type="molecule type" value="Genomic_DNA"/>
</dbReference>
<accession>A0A077PNX8</accession>
<name>A0A077PNX8_XENBV</name>
<keyword evidence="1" id="KW-0812">Transmembrane</keyword>
<proteinExistence type="predicted"/>
<dbReference type="HOGENOM" id="CLU_2703993_0_0_6"/>
<evidence type="ECO:0000256" key="1">
    <source>
        <dbReference type="SAM" id="Phobius"/>
    </source>
</evidence>
<feature type="transmembrane region" description="Helical" evidence="1">
    <location>
        <begin position="24"/>
        <end position="49"/>
    </location>
</feature>
<evidence type="ECO:0000313" key="3">
    <source>
        <dbReference type="Proteomes" id="UP000028493"/>
    </source>
</evidence>
<sequence length="73" mass="8429">MVLAEEKIADAHFGRYYFIPSTNILFFSPFLSFPLISIHPLINIWLGFFGLNKTNIIKNLLSFVYLSLVVYSI</sequence>
<dbReference type="Proteomes" id="UP000028493">
    <property type="component" value="Unassembled WGS sequence"/>
</dbReference>
<evidence type="ECO:0000313" key="2">
    <source>
        <dbReference type="EMBL" id="CDH22728.1"/>
    </source>
</evidence>
<keyword evidence="1" id="KW-1133">Transmembrane helix</keyword>
<reference evidence="2" key="1">
    <citation type="submission" date="2013-07" db="EMBL/GenBank/DDBJ databases">
        <title>Sub-species coevolution in mutualistic symbiosis.</title>
        <authorList>
            <person name="Murfin K."/>
            <person name="Klassen J."/>
            <person name="Lee M."/>
            <person name="Forst S."/>
            <person name="Stock P."/>
            <person name="Goodrich-Blair H."/>
        </authorList>
    </citation>
    <scope>NUCLEOTIDE SEQUENCE [LARGE SCALE GENOMIC DNA]</scope>
    <source>
        <strain evidence="2">Kraussei Becker Underwood</strain>
    </source>
</reference>